<proteinExistence type="predicted"/>
<evidence type="ECO:0000313" key="2">
    <source>
        <dbReference type="Proteomes" id="UP000019089"/>
    </source>
</evidence>
<sequence length="40" mass="4669">MPLTIVPTLCVGMQFVTLRVTYRFFDFAGYLRESAFIHVQ</sequence>
<accession>W0MYI0</accession>
<dbReference type="RefSeq" id="WP_267872183.1">
    <property type="nucleotide sequence ID" value="NZ_CP007014.1"/>
</dbReference>
<protein>
    <submittedName>
        <fullName evidence="1">Uncharacterized protein</fullName>
    </submittedName>
</protein>
<dbReference type="HOGENOM" id="CLU_3295265_0_0_6"/>
<dbReference type="AlphaFoldDB" id="W0MYI0"/>
<organism evidence="1 2">
    <name type="scientific">Pseudomonas syringae CC1557</name>
    <dbReference type="NCBI Taxonomy" id="1357279"/>
    <lineage>
        <taxon>Bacteria</taxon>
        <taxon>Pseudomonadati</taxon>
        <taxon>Pseudomonadota</taxon>
        <taxon>Gammaproteobacteria</taxon>
        <taxon>Pseudomonadales</taxon>
        <taxon>Pseudomonadaceae</taxon>
        <taxon>Pseudomonas</taxon>
        <taxon>Pseudomonas syringae</taxon>
    </lineage>
</organism>
<dbReference type="Proteomes" id="UP000019089">
    <property type="component" value="Chromosome"/>
</dbReference>
<reference evidence="1 2" key="1">
    <citation type="submission" date="2013-12" db="EMBL/GenBank/DDBJ databases">
        <title>Interactions Between Genome Architecture and Virulence Genes in Pseudomonas syringae, strain CC1557 as a model.</title>
        <authorList>
            <person name="Baltrus D."/>
            <person name="Hockett K."/>
            <person name="Karlsrud E."/>
            <person name="Dougherty K."/>
            <person name="Nishimura M."/>
        </authorList>
    </citation>
    <scope>NUCLEOTIDE SEQUENCE [LARGE SCALE GENOMIC DNA]</scope>
    <source>
        <strain evidence="1 2">CC1557</strain>
    </source>
</reference>
<dbReference type="KEGG" id="psyr:N018_15155"/>
<evidence type="ECO:0000313" key="1">
    <source>
        <dbReference type="EMBL" id="AHG43644.1"/>
    </source>
</evidence>
<gene>
    <name evidence="1" type="ORF">N018_15155</name>
</gene>
<dbReference type="EMBL" id="CP007014">
    <property type="protein sequence ID" value="AHG43644.1"/>
    <property type="molecule type" value="Genomic_DNA"/>
</dbReference>
<name>W0MYI0_PSESX</name>